<evidence type="ECO:0000313" key="6">
    <source>
        <dbReference type="EMBL" id="GAA4267023.1"/>
    </source>
</evidence>
<dbReference type="PANTHER" id="PTHR37419:SF1">
    <property type="entry name" value="SERINE_THREONINE-PROTEIN KINASE TOXIN HIPA"/>
    <property type="match status" value="1"/>
</dbReference>
<keyword evidence="3" id="KW-0418">Kinase</keyword>
<evidence type="ECO:0000259" key="5">
    <source>
        <dbReference type="Pfam" id="PF13657"/>
    </source>
</evidence>
<feature type="domain" description="HipA-like C-terminal" evidence="4">
    <location>
        <begin position="137"/>
        <end position="361"/>
    </location>
</feature>
<evidence type="ECO:0000313" key="7">
    <source>
        <dbReference type="Proteomes" id="UP001501594"/>
    </source>
</evidence>
<comment type="caution">
    <text evidence="6">The sequence shown here is derived from an EMBL/GenBank/DDBJ whole genome shotgun (WGS) entry which is preliminary data.</text>
</comment>
<comment type="similarity">
    <text evidence="1">Belongs to the HipA Ser/Thr kinase family.</text>
</comment>
<dbReference type="Proteomes" id="UP001501594">
    <property type="component" value="Unassembled WGS sequence"/>
</dbReference>
<dbReference type="InterPro" id="IPR052028">
    <property type="entry name" value="HipA_Ser/Thr_kinase"/>
</dbReference>
<dbReference type="Pfam" id="PF13657">
    <property type="entry name" value="Couple_hipA"/>
    <property type="match status" value="1"/>
</dbReference>
<dbReference type="NCBIfam" id="TIGR03071">
    <property type="entry name" value="couple_hipA"/>
    <property type="match status" value="1"/>
</dbReference>
<dbReference type="Gene3D" id="1.10.1070.20">
    <property type="match status" value="1"/>
</dbReference>
<dbReference type="EMBL" id="BAABAU010000003">
    <property type="protein sequence ID" value="GAA4267023.1"/>
    <property type="molecule type" value="Genomic_DNA"/>
</dbReference>
<sequence length="425" mass="46433">MATLEAGDSRSGYRLVYDDEWRSYEAAAPVSLSLPLTTATHTGAHVFDFVDNLLPDNPVVREEWARASSLPDADPATLLSVHGADVAGALQFTRAGESPRTHGSLAPETDESIARRIRSIRDGSPDPLANDSGPGRFSLGGAQAKFALARAHDEWWDPSGATPSTHIFKPQVTRLEDGEIVEHLTMAAAQAAGIPSATTEIAKFGEEVALQVERFDRADTPDGVVRLHQEDLLQALGRPRLRKYESQGGPSAEQIIRVLDRNRVDGDRVGSKTRFIQALLFSWIVLNTDGHAKNFSLYLFPGRSPLTPAYDVSSFLPYVGPSVASRDDLLRAMQDARLSMRISASYRVGDMGAFEWGAIARTAAVSPADLLEWGIVVCEELPGVFADLAADLDERFRTPVVELLLDRIELRARQAKKALARRVEI</sequence>
<keyword evidence="7" id="KW-1185">Reference proteome</keyword>
<reference evidence="7" key="1">
    <citation type="journal article" date="2019" name="Int. J. Syst. Evol. Microbiol.">
        <title>The Global Catalogue of Microorganisms (GCM) 10K type strain sequencing project: providing services to taxonomists for standard genome sequencing and annotation.</title>
        <authorList>
            <consortium name="The Broad Institute Genomics Platform"/>
            <consortium name="The Broad Institute Genome Sequencing Center for Infectious Disease"/>
            <person name="Wu L."/>
            <person name="Ma J."/>
        </authorList>
    </citation>
    <scope>NUCLEOTIDE SEQUENCE [LARGE SCALE GENOMIC DNA]</scope>
    <source>
        <strain evidence="7">JCM 17442</strain>
    </source>
</reference>
<evidence type="ECO:0000256" key="1">
    <source>
        <dbReference type="ARBA" id="ARBA00010164"/>
    </source>
</evidence>
<feature type="domain" description="HipA N-terminal subdomain 1" evidence="5">
    <location>
        <begin position="8"/>
        <end position="92"/>
    </location>
</feature>
<keyword evidence="2" id="KW-0808">Transferase</keyword>
<dbReference type="PANTHER" id="PTHR37419">
    <property type="entry name" value="SERINE/THREONINE-PROTEIN KINASE TOXIN HIPA"/>
    <property type="match status" value="1"/>
</dbReference>
<evidence type="ECO:0000256" key="2">
    <source>
        <dbReference type="ARBA" id="ARBA00022679"/>
    </source>
</evidence>
<name>A0ABP8E450_9MICO</name>
<dbReference type="InterPro" id="IPR017508">
    <property type="entry name" value="HipA_N1"/>
</dbReference>
<dbReference type="Pfam" id="PF07804">
    <property type="entry name" value="HipA_C"/>
    <property type="match status" value="1"/>
</dbReference>
<organism evidence="6 7">
    <name type="scientific">Frondihabitans peucedani</name>
    <dbReference type="NCBI Taxonomy" id="598626"/>
    <lineage>
        <taxon>Bacteria</taxon>
        <taxon>Bacillati</taxon>
        <taxon>Actinomycetota</taxon>
        <taxon>Actinomycetes</taxon>
        <taxon>Micrococcales</taxon>
        <taxon>Microbacteriaceae</taxon>
        <taxon>Frondihabitans</taxon>
    </lineage>
</organism>
<evidence type="ECO:0000259" key="4">
    <source>
        <dbReference type="Pfam" id="PF07804"/>
    </source>
</evidence>
<accession>A0ABP8E450</accession>
<proteinExistence type="inferred from homology"/>
<dbReference type="InterPro" id="IPR012893">
    <property type="entry name" value="HipA-like_C"/>
</dbReference>
<evidence type="ECO:0000256" key="3">
    <source>
        <dbReference type="ARBA" id="ARBA00022777"/>
    </source>
</evidence>
<gene>
    <name evidence="6" type="ORF">GCM10022256_26350</name>
</gene>
<protein>
    <submittedName>
        <fullName evidence="6">Type II toxin-antitoxin system HipA family toxin</fullName>
    </submittedName>
</protein>